<dbReference type="GO" id="GO:0005975">
    <property type="term" value="P:carbohydrate metabolic process"/>
    <property type="evidence" value="ECO:0007669"/>
    <property type="project" value="InterPro"/>
</dbReference>
<dbReference type="InterPro" id="IPR002516">
    <property type="entry name" value="Glyco_trans_11"/>
</dbReference>
<dbReference type="Proteomes" id="UP000557717">
    <property type="component" value="Unassembled WGS sequence"/>
</dbReference>
<protein>
    <recommendedName>
        <fullName evidence="5">Glycosyl transferase family 11</fullName>
    </recommendedName>
</protein>
<gene>
    <name evidence="3" type="ORF">HNR46_002883</name>
</gene>
<keyword evidence="4" id="KW-1185">Reference proteome</keyword>
<keyword evidence="1" id="KW-0328">Glycosyltransferase</keyword>
<dbReference type="EMBL" id="JACHFD010000014">
    <property type="protein sequence ID" value="MBB5352635.1"/>
    <property type="molecule type" value="Genomic_DNA"/>
</dbReference>
<dbReference type="CDD" id="cd11301">
    <property type="entry name" value="Fut1_Fut2_like"/>
    <property type="match status" value="1"/>
</dbReference>
<evidence type="ECO:0000256" key="1">
    <source>
        <dbReference type="ARBA" id="ARBA00022676"/>
    </source>
</evidence>
<dbReference type="GO" id="GO:0016020">
    <property type="term" value="C:membrane"/>
    <property type="evidence" value="ECO:0007669"/>
    <property type="project" value="InterPro"/>
</dbReference>
<accession>A0A840V3Q8</accession>
<sequence length="291" mass="33727">MDCSIVALIKGGLGNQLFSYAAARALALRTQRTLWVDPESGFLRDGYSRQFRLGEFPIESSLAPASLRLGSSRSFRHRSRRLFDRFFPADSRSYWVERKSTRPSDLLNFSSSRKTIFLNGYWQDGDYFRDFATPLRRELTPPPLEVASDLALEQEFLDQPSVFVHIRRVRYSPRLDSDYYQRALVDASQRVSGVRFEVFGDDLAWARTHLDFGALPVRFHDGDVSNELRDFRLMQACRHAIVANSSFSWWAAWLRDSETKWVWTPENPGWPVVPEPHWLRIANRLDASLSD</sequence>
<keyword evidence="2" id="KW-0808">Transferase</keyword>
<organism evidence="3 4">
    <name type="scientific">Haloferula luteola</name>
    <dbReference type="NCBI Taxonomy" id="595692"/>
    <lineage>
        <taxon>Bacteria</taxon>
        <taxon>Pseudomonadati</taxon>
        <taxon>Verrucomicrobiota</taxon>
        <taxon>Verrucomicrobiia</taxon>
        <taxon>Verrucomicrobiales</taxon>
        <taxon>Verrucomicrobiaceae</taxon>
        <taxon>Haloferula</taxon>
    </lineage>
</organism>
<dbReference type="PANTHER" id="PTHR11927:SF9">
    <property type="entry name" value="L-FUCOSYLTRANSFERASE"/>
    <property type="match status" value="1"/>
</dbReference>
<evidence type="ECO:0000313" key="3">
    <source>
        <dbReference type="EMBL" id="MBB5352635.1"/>
    </source>
</evidence>
<comment type="caution">
    <text evidence="3">The sequence shown here is derived from an EMBL/GenBank/DDBJ whole genome shotgun (WGS) entry which is preliminary data.</text>
</comment>
<dbReference type="RefSeq" id="WP_184019830.1">
    <property type="nucleotide sequence ID" value="NZ_JACHFD010000014.1"/>
</dbReference>
<evidence type="ECO:0008006" key="5">
    <source>
        <dbReference type="Google" id="ProtNLM"/>
    </source>
</evidence>
<name>A0A840V3Q8_9BACT</name>
<evidence type="ECO:0000313" key="4">
    <source>
        <dbReference type="Proteomes" id="UP000557717"/>
    </source>
</evidence>
<proteinExistence type="predicted"/>
<dbReference type="PANTHER" id="PTHR11927">
    <property type="entry name" value="GALACTOSIDE 2-L-FUCOSYLTRANSFERASE"/>
    <property type="match status" value="1"/>
</dbReference>
<dbReference type="Pfam" id="PF01531">
    <property type="entry name" value="Glyco_transf_11"/>
    <property type="match status" value="1"/>
</dbReference>
<dbReference type="AlphaFoldDB" id="A0A840V3Q8"/>
<dbReference type="GO" id="GO:0008107">
    <property type="term" value="F:galactoside 2-alpha-L-fucosyltransferase activity"/>
    <property type="evidence" value="ECO:0007669"/>
    <property type="project" value="InterPro"/>
</dbReference>
<evidence type="ECO:0000256" key="2">
    <source>
        <dbReference type="ARBA" id="ARBA00022679"/>
    </source>
</evidence>
<reference evidence="3 4" key="1">
    <citation type="submission" date="2020-08" db="EMBL/GenBank/DDBJ databases">
        <title>Genomic Encyclopedia of Type Strains, Phase IV (KMG-IV): sequencing the most valuable type-strain genomes for metagenomic binning, comparative biology and taxonomic classification.</title>
        <authorList>
            <person name="Goeker M."/>
        </authorList>
    </citation>
    <scope>NUCLEOTIDE SEQUENCE [LARGE SCALE GENOMIC DNA]</scope>
    <source>
        <strain evidence="3 4">YC6886</strain>
    </source>
</reference>